<proteinExistence type="predicted"/>
<evidence type="ECO:0000256" key="3">
    <source>
        <dbReference type="ARBA" id="ARBA00022737"/>
    </source>
</evidence>
<dbReference type="AlphaFoldDB" id="A0A016SJE4"/>
<dbReference type="EMBL" id="JARK01001550">
    <property type="protein sequence ID" value="EYB90755.1"/>
    <property type="molecule type" value="Genomic_DNA"/>
</dbReference>
<comment type="caution">
    <text evidence="6">The sequence shown here is derived from an EMBL/GenBank/DDBJ whole genome shotgun (WGS) entry which is preliminary data.</text>
</comment>
<dbReference type="PROSITE" id="PS00678">
    <property type="entry name" value="WD_REPEATS_1"/>
    <property type="match status" value="1"/>
</dbReference>
<protein>
    <submittedName>
        <fullName evidence="6">Uncharacterized protein</fullName>
    </submittedName>
</protein>
<name>A0A016SJE4_9BILA</name>
<organism evidence="6 7">
    <name type="scientific">Ancylostoma ceylanicum</name>
    <dbReference type="NCBI Taxonomy" id="53326"/>
    <lineage>
        <taxon>Eukaryota</taxon>
        <taxon>Metazoa</taxon>
        <taxon>Ecdysozoa</taxon>
        <taxon>Nematoda</taxon>
        <taxon>Chromadorea</taxon>
        <taxon>Rhabditida</taxon>
        <taxon>Rhabditina</taxon>
        <taxon>Rhabditomorpha</taxon>
        <taxon>Strongyloidea</taxon>
        <taxon>Ancylostomatidae</taxon>
        <taxon>Ancylostomatinae</taxon>
        <taxon>Ancylostoma</taxon>
    </lineage>
</organism>
<evidence type="ECO:0000313" key="6">
    <source>
        <dbReference type="EMBL" id="EYB90755.1"/>
    </source>
</evidence>
<feature type="repeat" description="WD" evidence="4">
    <location>
        <begin position="252"/>
        <end position="294"/>
    </location>
</feature>
<reference evidence="7" key="1">
    <citation type="journal article" date="2015" name="Nat. Genet.">
        <title>The genome and transcriptome of the zoonotic hookworm Ancylostoma ceylanicum identify infection-specific gene families.</title>
        <authorList>
            <person name="Schwarz E.M."/>
            <person name="Hu Y."/>
            <person name="Antoshechkin I."/>
            <person name="Miller M.M."/>
            <person name="Sternberg P.W."/>
            <person name="Aroian R.V."/>
        </authorList>
    </citation>
    <scope>NUCLEOTIDE SEQUENCE</scope>
    <source>
        <strain evidence="7">HY135</strain>
    </source>
</reference>
<keyword evidence="7" id="KW-1185">Reference proteome</keyword>
<dbReference type="InterPro" id="IPR015943">
    <property type="entry name" value="WD40/YVTN_repeat-like_dom_sf"/>
</dbReference>
<feature type="compositionally biased region" description="Acidic residues" evidence="5">
    <location>
        <begin position="44"/>
        <end position="54"/>
    </location>
</feature>
<dbReference type="PROSITE" id="PS50294">
    <property type="entry name" value="WD_REPEATS_REGION"/>
    <property type="match status" value="1"/>
</dbReference>
<dbReference type="Gene3D" id="2.130.10.10">
    <property type="entry name" value="YVTN repeat-like/Quinoprotein amine dehydrogenase"/>
    <property type="match status" value="1"/>
</dbReference>
<dbReference type="GO" id="GO:0005634">
    <property type="term" value="C:nucleus"/>
    <property type="evidence" value="ECO:0007669"/>
    <property type="project" value="TreeGrafter"/>
</dbReference>
<dbReference type="Pfam" id="PF00400">
    <property type="entry name" value="WD40"/>
    <property type="match status" value="1"/>
</dbReference>
<dbReference type="SUPFAM" id="SSF50978">
    <property type="entry name" value="WD40 repeat-like"/>
    <property type="match status" value="1"/>
</dbReference>
<evidence type="ECO:0000256" key="4">
    <source>
        <dbReference type="PROSITE-ProRule" id="PRU00221"/>
    </source>
</evidence>
<dbReference type="InterPro" id="IPR036322">
    <property type="entry name" value="WD40_repeat_dom_sf"/>
</dbReference>
<evidence type="ECO:0000256" key="2">
    <source>
        <dbReference type="ARBA" id="ARBA00022574"/>
    </source>
</evidence>
<dbReference type="PANTHER" id="PTHR14091">
    <property type="entry name" value="PERIODIC TRYPTOPHAN PROTEIN 1"/>
    <property type="match status" value="1"/>
</dbReference>
<dbReference type="PROSITE" id="PS50082">
    <property type="entry name" value="WD_REPEATS_2"/>
    <property type="match status" value="1"/>
</dbReference>
<keyword evidence="3" id="KW-0677">Repeat</keyword>
<dbReference type="InterPro" id="IPR001680">
    <property type="entry name" value="WD40_rpt"/>
</dbReference>
<dbReference type="SMART" id="SM00320">
    <property type="entry name" value="WD40"/>
    <property type="match status" value="5"/>
</dbReference>
<dbReference type="PANTHER" id="PTHR14091:SF0">
    <property type="entry name" value="PERIODIC TRYPTOPHAN PROTEIN 1 HOMOLOG"/>
    <property type="match status" value="1"/>
</dbReference>
<gene>
    <name evidence="6" type="primary">Acey_s0214.g2317</name>
    <name evidence="6" type="synonym">Acey-JC8.2</name>
    <name evidence="6" type="ORF">Y032_0214g2317</name>
</gene>
<dbReference type="InterPro" id="IPR044285">
    <property type="entry name" value="PWP1"/>
</dbReference>
<evidence type="ECO:0000256" key="5">
    <source>
        <dbReference type="SAM" id="MobiDB-lite"/>
    </source>
</evidence>
<dbReference type="Proteomes" id="UP000024635">
    <property type="component" value="Unassembled WGS sequence"/>
</dbReference>
<sequence>MEGVVMISDIAWIPRGIAKHVPDKVKLDENQLKELISGGAPDTSDVESDEEEQSESGIRGSAAKEPQGNDADVEMQTKDDESDNGPEAGMRGIAMYSSNTDDPYVTLHVDSDEEEKEEIEIKPEDNMVALAKIDRVFSLLYHYYVHSFVFLHSIARFFLCQDNYTLEVFVYNENNGDWYCHHDYILDAPPLCLEPIQHDPGNDETGKGNLLAVGTMEPVINIWDLDIMNAVAPVVSLGAKAKGRRKKRDGREQGHSDAVLSIAWNKLTPHVLASGGADKEIILWDLDEAKTAQSISGRGGEVQALAWHSAEQSFILAGALNGSVEVLDCRDNTGSPSAAWQFSAQIEQVIWNHFNPFTAFVASDDGILRRIDMRTPGNCIWEGRAHEGSVGGLTLSSSIRGLLVTVGHDQMLCAWKVQENGSLLKVHSEQQHIGALHAAKFNPDVATVCCVGGSLNDLVKLVDLGKASSVTQAFS</sequence>
<keyword evidence="2 4" id="KW-0853">WD repeat</keyword>
<dbReference type="GO" id="GO:0006364">
    <property type="term" value="P:rRNA processing"/>
    <property type="evidence" value="ECO:0007669"/>
    <property type="project" value="InterPro"/>
</dbReference>
<keyword evidence="1" id="KW-0597">Phosphoprotein</keyword>
<evidence type="ECO:0000313" key="7">
    <source>
        <dbReference type="Proteomes" id="UP000024635"/>
    </source>
</evidence>
<dbReference type="STRING" id="53326.A0A016SJE4"/>
<accession>A0A016SJE4</accession>
<dbReference type="InterPro" id="IPR019775">
    <property type="entry name" value="WD40_repeat_CS"/>
</dbReference>
<evidence type="ECO:0000256" key="1">
    <source>
        <dbReference type="ARBA" id="ARBA00022553"/>
    </source>
</evidence>
<feature type="region of interest" description="Disordered" evidence="5">
    <location>
        <begin position="35"/>
        <end position="101"/>
    </location>
</feature>
<dbReference type="OrthoDB" id="270624at2759"/>